<dbReference type="AlphaFoldDB" id="A0AAV5G822"/>
<dbReference type="Gene3D" id="3.40.50.150">
    <property type="entry name" value="Vaccinia Virus protein VP39"/>
    <property type="match status" value="1"/>
</dbReference>
<keyword evidence="2" id="KW-1185">Reference proteome</keyword>
<dbReference type="GO" id="GO:0008757">
    <property type="term" value="F:S-adenosylmethionine-dependent methyltransferase activity"/>
    <property type="evidence" value="ECO:0007669"/>
    <property type="project" value="UniProtKB-ARBA"/>
</dbReference>
<dbReference type="GO" id="GO:0005634">
    <property type="term" value="C:nucleus"/>
    <property type="evidence" value="ECO:0007669"/>
    <property type="project" value="TreeGrafter"/>
</dbReference>
<organism evidence="1 2">
    <name type="scientific">Rhodotorula paludigena</name>
    <dbReference type="NCBI Taxonomy" id="86838"/>
    <lineage>
        <taxon>Eukaryota</taxon>
        <taxon>Fungi</taxon>
        <taxon>Dikarya</taxon>
        <taxon>Basidiomycota</taxon>
        <taxon>Pucciniomycotina</taxon>
        <taxon>Microbotryomycetes</taxon>
        <taxon>Sporidiobolales</taxon>
        <taxon>Sporidiobolaceae</taxon>
        <taxon>Rhodotorula</taxon>
    </lineage>
</organism>
<reference evidence="1 2" key="1">
    <citation type="submission" date="2021-12" db="EMBL/GenBank/DDBJ databases">
        <title>High titer production of polyol ester of fatty acids by Rhodotorula paludigena BS15 towards product separation-free biomass refinery.</title>
        <authorList>
            <person name="Mano J."/>
            <person name="Ono H."/>
            <person name="Tanaka T."/>
            <person name="Naito K."/>
            <person name="Sushida H."/>
            <person name="Ike M."/>
            <person name="Tokuyasu K."/>
            <person name="Kitaoka M."/>
        </authorList>
    </citation>
    <scope>NUCLEOTIDE SEQUENCE [LARGE SCALE GENOMIC DNA]</scope>
    <source>
        <strain evidence="1 2">BS15</strain>
    </source>
</reference>
<dbReference type="EMBL" id="BQKY01000003">
    <property type="protein sequence ID" value="GJN88711.1"/>
    <property type="molecule type" value="Genomic_DNA"/>
</dbReference>
<protein>
    <submittedName>
        <fullName evidence="1">Uncharacterized protein</fullName>
    </submittedName>
</protein>
<sequence length="280" mass="30222">MDERNLPAHATKHLPVLDYFLPDRTPVAISQDNAGTDSTGRTVWLGAQVLSLYLHDLLSRSRPPHGAARPRAIDLGSGTGLVALTLASLGYDTLATDLGCIVDGVLRRNVETNASKLGGARLEAYTLDWFEPPGRWSWPAASEEDAAAGHAPLAPPFDLVSTADTVYDSSLIDPLLSTLLALSLPSSASRASAAPPPPIYLALERRDPALVDSFFARAAGPPFGFKCSRVEHARIKKLVEDRAGTLGWEDEDEWEGVEVWKLKLGREAVARARRERAAKA</sequence>
<dbReference type="SUPFAM" id="SSF53335">
    <property type="entry name" value="S-adenosyl-L-methionine-dependent methyltransferases"/>
    <property type="match status" value="1"/>
</dbReference>
<dbReference type="PANTHER" id="PTHR14614:SF162">
    <property type="entry name" value="EXPRESSED PROTEIN"/>
    <property type="match status" value="1"/>
</dbReference>
<evidence type="ECO:0000313" key="1">
    <source>
        <dbReference type="EMBL" id="GJN88711.1"/>
    </source>
</evidence>
<dbReference type="PANTHER" id="PTHR14614">
    <property type="entry name" value="HEPATOCELLULAR CARCINOMA-ASSOCIATED ANTIGEN"/>
    <property type="match status" value="1"/>
</dbReference>
<dbReference type="Pfam" id="PF10294">
    <property type="entry name" value="Methyltransf_16"/>
    <property type="match status" value="1"/>
</dbReference>
<dbReference type="InterPro" id="IPR029063">
    <property type="entry name" value="SAM-dependent_MTases_sf"/>
</dbReference>
<dbReference type="InterPro" id="IPR019410">
    <property type="entry name" value="Methyltransf_16"/>
</dbReference>
<accession>A0AAV5G822</accession>
<dbReference type="GO" id="GO:0005737">
    <property type="term" value="C:cytoplasm"/>
    <property type="evidence" value="ECO:0007669"/>
    <property type="project" value="TreeGrafter"/>
</dbReference>
<name>A0AAV5G822_9BASI</name>
<evidence type="ECO:0000313" key="2">
    <source>
        <dbReference type="Proteomes" id="UP001342314"/>
    </source>
</evidence>
<comment type="caution">
    <text evidence="1">The sequence shown here is derived from an EMBL/GenBank/DDBJ whole genome shotgun (WGS) entry which is preliminary data.</text>
</comment>
<proteinExistence type="predicted"/>
<dbReference type="Proteomes" id="UP001342314">
    <property type="component" value="Unassembled WGS sequence"/>
</dbReference>
<gene>
    <name evidence="1" type="ORF">Rhopal_001677-T1</name>
</gene>